<evidence type="ECO:0000313" key="4">
    <source>
        <dbReference type="Proteomes" id="UP001497444"/>
    </source>
</evidence>
<dbReference type="Proteomes" id="UP001497444">
    <property type="component" value="Unassembled WGS sequence"/>
</dbReference>
<dbReference type="Pfam" id="PF00135">
    <property type="entry name" value="COesterase"/>
    <property type="match status" value="1"/>
</dbReference>
<dbReference type="InterPro" id="IPR029058">
    <property type="entry name" value="AB_hydrolase_fold"/>
</dbReference>
<dbReference type="Gene3D" id="3.40.50.1820">
    <property type="entry name" value="alpha/beta hydrolase"/>
    <property type="match status" value="1"/>
</dbReference>
<feature type="domain" description="Carboxylesterase type B" evidence="2">
    <location>
        <begin position="12"/>
        <end position="131"/>
    </location>
</feature>
<comment type="caution">
    <text evidence="3">The sequence shown here is derived from an EMBL/GenBank/DDBJ whole genome shotgun (WGS) entry which is preliminary data.</text>
</comment>
<protein>
    <recommendedName>
        <fullName evidence="2">Carboxylesterase type B domain-containing protein</fullName>
    </recommendedName>
</protein>
<name>A0ABP0VMF7_9BRYO</name>
<gene>
    <name evidence="3" type="ORF">CSSPJE1EN1_LOCUS29643</name>
</gene>
<reference evidence="3" key="1">
    <citation type="submission" date="2024-02" db="EMBL/GenBank/DDBJ databases">
        <authorList>
            <consortium name="ELIXIR-Norway"/>
            <consortium name="Elixir Norway"/>
        </authorList>
    </citation>
    <scope>NUCLEOTIDE SEQUENCE</scope>
</reference>
<evidence type="ECO:0000256" key="1">
    <source>
        <dbReference type="SAM" id="MobiDB-lite"/>
    </source>
</evidence>
<evidence type="ECO:0000313" key="3">
    <source>
        <dbReference type="EMBL" id="CAK9254265.1"/>
    </source>
</evidence>
<organism evidence="3 4">
    <name type="scientific">Sphagnum jensenii</name>
    <dbReference type="NCBI Taxonomy" id="128206"/>
    <lineage>
        <taxon>Eukaryota</taxon>
        <taxon>Viridiplantae</taxon>
        <taxon>Streptophyta</taxon>
        <taxon>Embryophyta</taxon>
        <taxon>Bryophyta</taxon>
        <taxon>Sphagnophytina</taxon>
        <taxon>Sphagnopsida</taxon>
        <taxon>Sphagnales</taxon>
        <taxon>Sphagnaceae</taxon>
        <taxon>Sphagnum</taxon>
    </lineage>
</organism>
<feature type="region of interest" description="Disordered" evidence="1">
    <location>
        <begin position="143"/>
        <end position="176"/>
    </location>
</feature>
<dbReference type="InterPro" id="IPR002018">
    <property type="entry name" value="CarbesteraseB"/>
</dbReference>
<accession>A0ABP0VMF7</accession>
<proteinExistence type="predicted"/>
<feature type="compositionally biased region" description="Polar residues" evidence="1">
    <location>
        <begin position="150"/>
        <end position="176"/>
    </location>
</feature>
<keyword evidence="4" id="KW-1185">Reference proteome</keyword>
<evidence type="ECO:0000259" key="2">
    <source>
        <dbReference type="Pfam" id="PF00135"/>
    </source>
</evidence>
<sequence length="176" mass="19285">MFELIHQLMLETTTVKLIGPTVESDLIPIDPVTAIASGAAAGIDLMIGTNRDESTLLSLNRSASHPETQKSLSHYLNNIAPGPRQELVKAYKKFPHRSGVMEMTTDGVFAMPSIRVCEMQSKYASTYMYRLTGLPLRSIWSGSEPATARSCPSSLPRSINRRANTSLSCQTKRSIA</sequence>
<dbReference type="SUPFAM" id="SSF53474">
    <property type="entry name" value="alpha/beta-Hydrolases"/>
    <property type="match status" value="1"/>
</dbReference>
<dbReference type="EMBL" id="CAXAQS010001004">
    <property type="protein sequence ID" value="CAK9254265.1"/>
    <property type="molecule type" value="Genomic_DNA"/>
</dbReference>